<evidence type="ECO:0000313" key="1">
    <source>
        <dbReference type="EMBL" id="OHV30147.1"/>
    </source>
</evidence>
<dbReference type="RefSeq" id="WP_071063018.1">
    <property type="nucleotide sequence ID" value="NZ_MAXA01000181.1"/>
</dbReference>
<reference evidence="2" key="1">
    <citation type="submission" date="2016-07" db="EMBL/GenBank/DDBJ databases">
        <title>Frankia sp. NRRL B-16219 Genome sequencing.</title>
        <authorList>
            <person name="Ghodhbane-Gtari F."/>
            <person name="Swanson E."/>
            <person name="Gueddou A."/>
            <person name="Louati M."/>
            <person name="Nouioui I."/>
            <person name="Hezbri K."/>
            <person name="Abebe-Akele F."/>
            <person name="Simpson S."/>
            <person name="Morris K."/>
            <person name="Thomas K."/>
            <person name="Gtari M."/>
            <person name="Tisa L.S."/>
        </authorList>
    </citation>
    <scope>NUCLEOTIDE SEQUENCE [LARGE SCALE GENOMIC DNA]</scope>
    <source>
        <strain evidence="2">NRRL B-16219</strain>
    </source>
</reference>
<organism evidence="1 2">
    <name type="scientific">Parafrankia soli</name>
    <dbReference type="NCBI Taxonomy" id="2599596"/>
    <lineage>
        <taxon>Bacteria</taxon>
        <taxon>Bacillati</taxon>
        <taxon>Actinomycetota</taxon>
        <taxon>Actinomycetes</taxon>
        <taxon>Frankiales</taxon>
        <taxon>Frankiaceae</taxon>
        <taxon>Parafrankia</taxon>
    </lineage>
</organism>
<proteinExistence type="predicted"/>
<comment type="caution">
    <text evidence="1">The sequence shown here is derived from an EMBL/GenBank/DDBJ whole genome shotgun (WGS) entry which is preliminary data.</text>
</comment>
<evidence type="ECO:0000313" key="2">
    <source>
        <dbReference type="Proteomes" id="UP000179769"/>
    </source>
</evidence>
<dbReference type="OrthoDB" id="9959120at2"/>
<dbReference type="Proteomes" id="UP000179769">
    <property type="component" value="Unassembled WGS sequence"/>
</dbReference>
<accession>A0A1S1Q978</accession>
<dbReference type="EMBL" id="MAXA01000181">
    <property type="protein sequence ID" value="OHV30147.1"/>
    <property type="molecule type" value="Genomic_DNA"/>
</dbReference>
<keyword evidence="2" id="KW-1185">Reference proteome</keyword>
<dbReference type="AlphaFoldDB" id="A0A1S1Q978"/>
<name>A0A1S1Q978_9ACTN</name>
<sequence length="122" mass="13866">MAELDGGQRSRLHLGDIERRLLAGETATDDVIDLIAEVRRLRAVEDLVVGLLFDSMVTYQGWTTSPLALLERYNPHLRTELHRLRHTASYSAAHVDSAVALANSGREPAPERRRRLMRLVRR</sequence>
<protein>
    <submittedName>
        <fullName evidence="1">Uncharacterized protein</fullName>
    </submittedName>
</protein>
<gene>
    <name evidence="1" type="ORF">BBK14_34035</name>
</gene>